<dbReference type="EnsemblMetazoa" id="G22471.3">
    <property type="protein sequence ID" value="G22471.3:cds"/>
    <property type="gene ID" value="G22471"/>
</dbReference>
<dbReference type="GO" id="GO:0070877">
    <property type="term" value="C:microprocessor complex"/>
    <property type="evidence" value="ECO:0007669"/>
    <property type="project" value="TreeGrafter"/>
</dbReference>
<dbReference type="RefSeq" id="XP_011450220.2">
    <property type="nucleotide sequence ID" value="XM_011451918.4"/>
</dbReference>
<dbReference type="SUPFAM" id="SSF69065">
    <property type="entry name" value="RNase III domain-like"/>
    <property type="match status" value="1"/>
</dbReference>
<dbReference type="Proteomes" id="UP000005408">
    <property type="component" value="Unassembled WGS sequence"/>
</dbReference>
<dbReference type="GO" id="GO:0004525">
    <property type="term" value="F:ribonuclease III activity"/>
    <property type="evidence" value="ECO:0007669"/>
    <property type="project" value="InterPro"/>
</dbReference>
<dbReference type="OMA" id="RHIKRWV"/>
<dbReference type="FunFam" id="3.30.160.20:FF:000037">
    <property type="entry name" value="39S ribosomal protein L44, mitochondrial"/>
    <property type="match status" value="1"/>
</dbReference>
<dbReference type="Pfam" id="PF22935">
    <property type="entry name" value="RM44_endonuclase"/>
    <property type="match status" value="1"/>
</dbReference>
<dbReference type="GO" id="GO:0005762">
    <property type="term" value="C:mitochondrial large ribosomal subunit"/>
    <property type="evidence" value="ECO:0007669"/>
    <property type="project" value="TreeGrafter"/>
</dbReference>
<evidence type="ECO:0000256" key="6">
    <source>
        <dbReference type="ARBA" id="ARBA00023274"/>
    </source>
</evidence>
<dbReference type="CDD" id="cd19874">
    <property type="entry name" value="DSRM_MRPL44"/>
    <property type="match status" value="1"/>
</dbReference>
<evidence type="ECO:0000256" key="1">
    <source>
        <dbReference type="ARBA" id="ARBA00004173"/>
    </source>
</evidence>
<dbReference type="InterPro" id="IPR036389">
    <property type="entry name" value="RNase_III_sf"/>
</dbReference>
<dbReference type="OrthoDB" id="444135at2759"/>
<dbReference type="AlphaFoldDB" id="A0A8W8K563"/>
<dbReference type="PANTHER" id="PTHR11207">
    <property type="entry name" value="RIBONUCLEASE III"/>
    <property type="match status" value="1"/>
</dbReference>
<evidence type="ECO:0000256" key="8">
    <source>
        <dbReference type="ARBA" id="ARBA00035187"/>
    </source>
</evidence>
<evidence type="ECO:0000313" key="12">
    <source>
        <dbReference type="Proteomes" id="UP000005408"/>
    </source>
</evidence>
<dbReference type="GO" id="GO:0006396">
    <property type="term" value="P:RNA processing"/>
    <property type="evidence" value="ECO:0007669"/>
    <property type="project" value="InterPro"/>
</dbReference>
<feature type="domain" description="Large ribosomal subunit protein mL44 dsRNA binding" evidence="9">
    <location>
        <begin position="233"/>
        <end position="332"/>
    </location>
</feature>
<evidence type="ECO:0000256" key="7">
    <source>
        <dbReference type="ARBA" id="ARBA00024034"/>
    </source>
</evidence>
<dbReference type="GO" id="GO:0003725">
    <property type="term" value="F:double-stranded RNA binding"/>
    <property type="evidence" value="ECO:0007669"/>
    <property type="project" value="InterPro"/>
</dbReference>
<evidence type="ECO:0000259" key="10">
    <source>
        <dbReference type="Pfam" id="PF22935"/>
    </source>
</evidence>
<evidence type="ECO:0000256" key="5">
    <source>
        <dbReference type="ARBA" id="ARBA00023128"/>
    </source>
</evidence>
<dbReference type="KEGG" id="crg:105344220"/>
<keyword evidence="5" id="KW-0496">Mitochondrion</keyword>
<dbReference type="PANTHER" id="PTHR11207:SF5">
    <property type="entry name" value="LARGE RIBOSOMAL SUBUNIT PROTEIN ML44"/>
    <property type="match status" value="1"/>
</dbReference>
<dbReference type="GeneID" id="105344220"/>
<dbReference type="Pfam" id="PF22892">
    <property type="entry name" value="DSRM_MRPL44"/>
    <property type="match status" value="1"/>
</dbReference>
<dbReference type="Gene3D" id="3.30.160.20">
    <property type="match status" value="1"/>
</dbReference>
<comment type="subcellular location">
    <subcellularLocation>
        <location evidence="1">Mitochondrion</location>
    </subcellularLocation>
</comment>
<dbReference type="GO" id="GO:0070125">
    <property type="term" value="P:mitochondrial translational elongation"/>
    <property type="evidence" value="ECO:0007669"/>
    <property type="project" value="TreeGrafter"/>
</dbReference>
<dbReference type="SUPFAM" id="SSF54768">
    <property type="entry name" value="dsRNA-binding domain-like"/>
    <property type="match status" value="1"/>
</dbReference>
<evidence type="ECO:0000256" key="3">
    <source>
        <dbReference type="ARBA" id="ARBA00022946"/>
    </source>
</evidence>
<name>A0A8W8K563_MAGGI</name>
<dbReference type="Gene3D" id="1.10.1520.10">
    <property type="entry name" value="Ribonuclease III domain"/>
    <property type="match status" value="1"/>
</dbReference>
<feature type="domain" description="Large ribosomal subunit protein mL44 endonuclease" evidence="10">
    <location>
        <begin position="70"/>
        <end position="202"/>
    </location>
</feature>
<keyword evidence="3" id="KW-0809">Transit peptide</keyword>
<sequence>MAAPLLRHLSRTNVIARRTVLAFSKHNNDMQCRYLRNSKSLPPYLKEQVERRTKVGPEPKRHPSAFGCWNYDAELFAFGKRLGEDFDVDILREAFISRSYIEMEIEERKKVGVKTQIPDTSCNEELSIEGKQLIQKYLKAYLRFNFPYMFEEGICAICEYLMTTEILASVGKLIGVRDLIQSKHYPPTDEEMVDTFMAVVAAVAKSQTEERAGAFVVDFLVPRLVGKDINEMWKLDNPMGLLSAVLQSRGMASPESRLLWQTGCSSIMSLYHVGIYSDKELIGRSPGETLTIAEKQAAKEALKNLMKSDDSRPPFLSSSKVPLKSLDLEKKNPSADLLLKLYSQSDTSAQRATK</sequence>
<dbReference type="InterPro" id="IPR055189">
    <property type="entry name" value="RM44_endonuclase"/>
</dbReference>
<comment type="similarity">
    <text evidence="7">Belongs to the ribonuclease III family. Mitochondrion-specific ribosomal protein mL44 subfamily.</text>
</comment>
<proteinExistence type="inferred from homology"/>
<keyword evidence="2" id="KW-0694">RNA-binding</keyword>
<keyword evidence="4" id="KW-0689">Ribosomal protein</keyword>
<evidence type="ECO:0000313" key="11">
    <source>
        <dbReference type="EnsemblMetazoa" id="G22471.1:cds"/>
    </source>
</evidence>
<organism evidence="11 12">
    <name type="scientific">Magallana gigas</name>
    <name type="common">Pacific oyster</name>
    <name type="synonym">Crassostrea gigas</name>
    <dbReference type="NCBI Taxonomy" id="29159"/>
    <lineage>
        <taxon>Eukaryota</taxon>
        <taxon>Metazoa</taxon>
        <taxon>Spiralia</taxon>
        <taxon>Lophotrochozoa</taxon>
        <taxon>Mollusca</taxon>
        <taxon>Bivalvia</taxon>
        <taxon>Autobranchia</taxon>
        <taxon>Pteriomorphia</taxon>
        <taxon>Ostreida</taxon>
        <taxon>Ostreoidea</taxon>
        <taxon>Ostreidae</taxon>
        <taxon>Magallana</taxon>
    </lineage>
</organism>
<evidence type="ECO:0000259" key="9">
    <source>
        <dbReference type="Pfam" id="PF22892"/>
    </source>
</evidence>
<evidence type="ECO:0000256" key="2">
    <source>
        <dbReference type="ARBA" id="ARBA00022884"/>
    </source>
</evidence>
<accession>A0A8W8K563</accession>
<protein>
    <recommendedName>
        <fullName evidence="8">Large ribosomal subunit protein mL44</fullName>
    </recommendedName>
</protein>
<reference evidence="11" key="1">
    <citation type="submission" date="2022-08" db="UniProtKB">
        <authorList>
            <consortium name="EnsemblMetazoa"/>
        </authorList>
    </citation>
    <scope>IDENTIFICATION</scope>
    <source>
        <strain evidence="11">05x7-T-G4-1.051#20</strain>
    </source>
</reference>
<dbReference type="InterPro" id="IPR044444">
    <property type="entry name" value="Ribosomal_mL44_DSRM_metazoa"/>
</dbReference>
<dbReference type="EnsemblMetazoa" id="G22471.2">
    <property type="protein sequence ID" value="G22471.2:cds"/>
    <property type="gene ID" value="G22471"/>
</dbReference>
<dbReference type="EnsemblMetazoa" id="G22471.1">
    <property type="protein sequence ID" value="G22471.1:cds"/>
    <property type="gene ID" value="G22471"/>
</dbReference>
<keyword evidence="12" id="KW-1185">Reference proteome</keyword>
<keyword evidence="6" id="KW-0687">Ribonucleoprotein</keyword>
<evidence type="ECO:0000256" key="4">
    <source>
        <dbReference type="ARBA" id="ARBA00022980"/>
    </source>
</evidence>